<proteinExistence type="inferred from homology"/>
<name>A0A6J8AZE6_MYTCO</name>
<evidence type="ECO:0000256" key="7">
    <source>
        <dbReference type="SAM" id="Phobius"/>
    </source>
</evidence>
<evidence type="ECO:0000256" key="3">
    <source>
        <dbReference type="ARBA" id="ARBA00022448"/>
    </source>
</evidence>
<evidence type="ECO:0000313" key="12">
    <source>
        <dbReference type="EMBL" id="CAC5374794.1"/>
    </source>
</evidence>
<dbReference type="GO" id="GO:0005227">
    <property type="term" value="F:calcium-activated cation channel activity"/>
    <property type="evidence" value="ECO:0007669"/>
    <property type="project" value="InterPro"/>
</dbReference>
<dbReference type="PANTHER" id="PTHR13018:SF5">
    <property type="entry name" value="RE44586P"/>
    <property type="match status" value="1"/>
</dbReference>
<dbReference type="Proteomes" id="UP000507470">
    <property type="component" value="Unassembled WGS sequence"/>
</dbReference>
<organism evidence="11 13">
    <name type="scientific">Mytilus coruscus</name>
    <name type="common">Sea mussel</name>
    <dbReference type="NCBI Taxonomy" id="42192"/>
    <lineage>
        <taxon>Eukaryota</taxon>
        <taxon>Metazoa</taxon>
        <taxon>Spiralia</taxon>
        <taxon>Lophotrochozoa</taxon>
        <taxon>Mollusca</taxon>
        <taxon>Bivalvia</taxon>
        <taxon>Autobranchia</taxon>
        <taxon>Pteriomorphia</taxon>
        <taxon>Mytilida</taxon>
        <taxon>Mytiloidea</taxon>
        <taxon>Mytilidae</taxon>
        <taxon>Mytilinae</taxon>
        <taxon>Mytilus</taxon>
    </lineage>
</organism>
<feature type="transmembrane region" description="Helical" evidence="7">
    <location>
        <begin position="520"/>
        <end position="542"/>
    </location>
</feature>
<feature type="transmembrane region" description="Helical" evidence="7">
    <location>
        <begin position="35"/>
        <end position="56"/>
    </location>
</feature>
<evidence type="ECO:0000256" key="5">
    <source>
        <dbReference type="ARBA" id="ARBA00022989"/>
    </source>
</evidence>
<feature type="domain" description="CSC1/OSCA1-like cytosolic" evidence="10">
    <location>
        <begin position="244"/>
        <end position="423"/>
    </location>
</feature>
<dbReference type="InterPro" id="IPR045122">
    <property type="entry name" value="Csc1-like"/>
</dbReference>
<keyword evidence="3" id="KW-0813">Transport</keyword>
<dbReference type="EMBL" id="CACVKT020002054">
    <property type="protein sequence ID" value="CAC5374793.1"/>
    <property type="molecule type" value="Genomic_DNA"/>
</dbReference>
<keyword evidence="4 7" id="KW-0812">Transmembrane</keyword>
<feature type="transmembrane region" description="Helical" evidence="7">
    <location>
        <begin position="706"/>
        <end position="732"/>
    </location>
</feature>
<feature type="domain" description="CSC1/OSCA1-like N-terminal transmembrane" evidence="9">
    <location>
        <begin position="113"/>
        <end position="227"/>
    </location>
</feature>
<feature type="transmembrane region" description="Helical" evidence="7">
    <location>
        <begin position="554"/>
        <end position="573"/>
    </location>
</feature>
<evidence type="ECO:0000256" key="1">
    <source>
        <dbReference type="ARBA" id="ARBA00004141"/>
    </source>
</evidence>
<dbReference type="Pfam" id="PF14703">
    <property type="entry name" value="PHM7_cyt"/>
    <property type="match status" value="1"/>
</dbReference>
<evidence type="ECO:0000259" key="9">
    <source>
        <dbReference type="Pfam" id="PF13967"/>
    </source>
</evidence>
<feature type="transmembrane region" description="Helical" evidence="7">
    <location>
        <begin position="209"/>
        <end position="228"/>
    </location>
</feature>
<comment type="similarity">
    <text evidence="2">Belongs to the CSC1 (TC 1.A.17) family.</text>
</comment>
<protein>
    <submittedName>
        <fullName evidence="12">TMEM63</fullName>
    </submittedName>
</protein>
<evidence type="ECO:0000256" key="2">
    <source>
        <dbReference type="ARBA" id="ARBA00007779"/>
    </source>
</evidence>
<dbReference type="EMBL" id="CACVKT020002054">
    <property type="protein sequence ID" value="CAC5374794.1"/>
    <property type="molecule type" value="Genomic_DNA"/>
</dbReference>
<evidence type="ECO:0000259" key="8">
    <source>
        <dbReference type="Pfam" id="PF02714"/>
    </source>
</evidence>
<dbReference type="OrthoDB" id="1689567at2759"/>
<sequence>MSNSSLNLPCDVLTGRNHSTPYGRLNDFWDLYNGVPFNLTVNVAGFLILLLLFALVRKIAWDYGRIALVSRTEEKLDEKKAKSDYNVWTSLFYGDHDEKPKIGSQESLDTHIHLHDTHFFAWITAYFKVKDSDIAHKNGRDAIQYLTFQRYLITYTAMITVLSVVVILPINFQGDNIVILPINFQGDNIGSDKDLGHTTIGNLDPDSKYLWVHAILAVVYLIILVALMRHFSLNLDFTKNEQVSRTLMVSQIPKDKCYKNTIQQHFQEAYPEVAVLDIQFAYNISKLVKLDKKRKMMADAKFMSELEYDGTGRRPTLRPYICGRCFCDCCGCEKVDAIDYYKYEEDVLIAESESQKVTAYRDPAGIAFVTFEIDYMAEKVLTDFKAACKGTHNPLQSSLFTELAVEDWRVKYAPSPENIYWENLSKSNIVWWIQAITINLLLIILLFFFTTPLIVINNLNEININVSKATEKISPFIEQFVPTILLWTFAALLPNIVYWSDQLVGHWTRTAEHHNVMVKCYVFLLLMVLILPSLGLTSAKALFQWFVMDLQKNFRWKCIFLSGNGAFFINYIITATFIGSALELLRFSELFMYAFHLCMTRSNAEKVAVRKSMIWEFQFGIQYAWMLCVFCVIVVYSIPCPLIAPFGLLYMIFKHAVDRYNIYFAYKRSRINKYIHQTAINFVVVAVIMLQCNIVFFTIVRSEGTNAVFVFSAVCLFLSVIIFIGKAFFGWFKHLDTNRYKQFGESDGLTTPPETSEKPFIASVLLNKNRSDENVQESTSSDPVGVQGKTNYGAKLRKYSIKVLQLFDIECQDFAVNRQSEIIFAPFQRSELQAESSSGDVRTMLHASQMMILSIHINKHGELLLGLRELGPKYPVTDFCTRQVVILNTDYQCKATFEYDNLGNKLFSYAGLIESDSESNIYVVDRINDKAH</sequence>
<feature type="transmembrane region" description="Helical" evidence="7">
    <location>
        <begin position="429"/>
        <end position="456"/>
    </location>
</feature>
<dbReference type="Pfam" id="PF13967">
    <property type="entry name" value="RSN1_TM"/>
    <property type="match status" value="1"/>
</dbReference>
<dbReference type="PANTHER" id="PTHR13018">
    <property type="entry name" value="PROBABLE MEMBRANE PROTEIN DUF221-RELATED"/>
    <property type="match status" value="1"/>
</dbReference>
<feature type="transmembrane region" description="Helical" evidence="7">
    <location>
        <begin position="674"/>
        <end position="700"/>
    </location>
</feature>
<evidence type="ECO:0000313" key="11">
    <source>
        <dbReference type="EMBL" id="CAC5374793.1"/>
    </source>
</evidence>
<dbReference type="AlphaFoldDB" id="A0A6J8AZE6"/>
<keyword evidence="5 7" id="KW-1133">Transmembrane helix</keyword>
<keyword evidence="6 7" id="KW-0472">Membrane</keyword>
<dbReference type="InterPro" id="IPR032880">
    <property type="entry name" value="CSC1/OSCA1-like_N"/>
</dbReference>
<dbReference type="GO" id="GO:0005886">
    <property type="term" value="C:plasma membrane"/>
    <property type="evidence" value="ECO:0007669"/>
    <property type="project" value="TreeGrafter"/>
</dbReference>
<dbReference type="Pfam" id="PF02714">
    <property type="entry name" value="RSN1_7TM"/>
    <property type="match status" value="1"/>
</dbReference>
<evidence type="ECO:0000256" key="4">
    <source>
        <dbReference type="ARBA" id="ARBA00022692"/>
    </source>
</evidence>
<reference evidence="11 13" key="1">
    <citation type="submission" date="2020-06" db="EMBL/GenBank/DDBJ databases">
        <authorList>
            <person name="Li R."/>
            <person name="Bekaert M."/>
        </authorList>
    </citation>
    <scope>NUCLEOTIDE SEQUENCE [LARGE SCALE GENOMIC DNA]</scope>
    <source>
        <strain evidence="13">wild</strain>
        <strain evidence="11">Wild</strain>
    </source>
</reference>
<evidence type="ECO:0000259" key="10">
    <source>
        <dbReference type="Pfam" id="PF14703"/>
    </source>
</evidence>
<evidence type="ECO:0000256" key="6">
    <source>
        <dbReference type="ARBA" id="ARBA00023136"/>
    </source>
</evidence>
<evidence type="ECO:0000313" key="13">
    <source>
        <dbReference type="Proteomes" id="UP000507470"/>
    </source>
</evidence>
<dbReference type="InterPro" id="IPR003864">
    <property type="entry name" value="CSC1/OSCA1-like_7TM"/>
</dbReference>
<keyword evidence="13" id="KW-1185">Reference proteome</keyword>
<comment type="subcellular location">
    <subcellularLocation>
        <location evidence="1">Membrane</location>
        <topology evidence="1">Multi-pass membrane protein</topology>
    </subcellularLocation>
</comment>
<dbReference type="InterPro" id="IPR027815">
    <property type="entry name" value="CSC1/OSCA1-like_cyt"/>
</dbReference>
<feature type="transmembrane region" description="Helical" evidence="7">
    <location>
        <begin position="152"/>
        <end position="172"/>
    </location>
</feature>
<gene>
    <name evidence="11" type="ORF">MCOR_12058</name>
</gene>
<feature type="domain" description="CSC1/OSCA1-like 7TM region" evidence="8">
    <location>
        <begin position="435"/>
        <end position="692"/>
    </location>
</feature>
<accession>A0A6J8AZE6</accession>
<feature type="transmembrane region" description="Helical" evidence="7">
    <location>
        <begin position="624"/>
        <end position="653"/>
    </location>
</feature>